<evidence type="ECO:0000313" key="3">
    <source>
        <dbReference type="Proteomes" id="UP000247476"/>
    </source>
</evidence>
<reference evidence="2 3" key="1">
    <citation type="submission" date="2018-05" db="EMBL/GenBank/DDBJ databases">
        <title>Paenibacillus flagellatus sp. nov., isolated from selenium mineral soil.</title>
        <authorList>
            <person name="Dai X."/>
        </authorList>
    </citation>
    <scope>NUCLEOTIDE SEQUENCE [LARGE SCALE GENOMIC DNA]</scope>
    <source>
        <strain evidence="2 3">DXL2</strain>
    </source>
</reference>
<keyword evidence="1" id="KW-0175">Coiled coil</keyword>
<accession>A0A2V5K5G0</accession>
<dbReference type="AlphaFoldDB" id="A0A2V5K5G0"/>
<name>A0A2V5K5G0_9BACL</name>
<proteinExistence type="predicted"/>
<protein>
    <submittedName>
        <fullName evidence="2">Uncharacterized protein</fullName>
    </submittedName>
</protein>
<sequence>MALNTVDMERMCIEIHEWNEECRLLQMRIIEARAELEALEADLVEVTRSRNEVIARARACGLFEEVRRIKEKTVPTIGSSENGKRLK</sequence>
<dbReference type="Proteomes" id="UP000247476">
    <property type="component" value="Unassembled WGS sequence"/>
</dbReference>
<evidence type="ECO:0000313" key="2">
    <source>
        <dbReference type="EMBL" id="PYI54498.1"/>
    </source>
</evidence>
<comment type="caution">
    <text evidence="2">The sequence shown here is derived from an EMBL/GenBank/DDBJ whole genome shotgun (WGS) entry which is preliminary data.</text>
</comment>
<organism evidence="2 3">
    <name type="scientific">Paenibacillus flagellatus</name>
    <dbReference type="NCBI Taxonomy" id="2211139"/>
    <lineage>
        <taxon>Bacteria</taxon>
        <taxon>Bacillati</taxon>
        <taxon>Bacillota</taxon>
        <taxon>Bacilli</taxon>
        <taxon>Bacillales</taxon>
        <taxon>Paenibacillaceae</taxon>
        <taxon>Paenibacillus</taxon>
    </lineage>
</organism>
<evidence type="ECO:0000256" key="1">
    <source>
        <dbReference type="SAM" id="Coils"/>
    </source>
</evidence>
<gene>
    <name evidence="2" type="ORF">DLM86_13615</name>
</gene>
<dbReference type="EMBL" id="QJVJ01000005">
    <property type="protein sequence ID" value="PYI54498.1"/>
    <property type="molecule type" value="Genomic_DNA"/>
</dbReference>
<dbReference type="RefSeq" id="WP_110840555.1">
    <property type="nucleotide sequence ID" value="NZ_QJVJ01000005.1"/>
</dbReference>
<keyword evidence="3" id="KW-1185">Reference proteome</keyword>
<feature type="coiled-coil region" evidence="1">
    <location>
        <begin position="15"/>
        <end position="56"/>
    </location>
</feature>